<dbReference type="RefSeq" id="WP_225746838.1">
    <property type="nucleotide sequence ID" value="NZ_JBAHUW010000004.1"/>
</dbReference>
<dbReference type="EMBL" id="JBAHUZ010000004">
    <property type="protein sequence ID" value="MEJ4138120.1"/>
    <property type="molecule type" value="Genomic_DNA"/>
</dbReference>
<organism evidence="1 2">
    <name type="scientific">Corynebacterium marquesiae</name>
    <dbReference type="NCBI Taxonomy" id="2913503"/>
    <lineage>
        <taxon>Bacteria</taxon>
        <taxon>Bacillati</taxon>
        <taxon>Actinomycetota</taxon>
        <taxon>Actinomycetes</taxon>
        <taxon>Mycobacteriales</taxon>
        <taxon>Corynebacteriaceae</taxon>
        <taxon>Corynebacterium</taxon>
    </lineage>
</organism>
<reference evidence="1 2" key="1">
    <citation type="submission" date="2024-02" db="EMBL/GenBank/DDBJ databases">
        <title>Whole genome sequencing and characterization of Corynebacterium isolated from the ocular surface of dry eye disease sufferers.</title>
        <authorList>
            <person name="Naqvi M."/>
        </authorList>
    </citation>
    <scope>NUCLEOTIDE SEQUENCE [LARGE SCALE GENOMIC DNA]</scope>
    <source>
        <strain evidence="1 2">PCR27</strain>
    </source>
</reference>
<protein>
    <submittedName>
        <fullName evidence="1">Uncharacterized protein</fullName>
    </submittedName>
</protein>
<accession>A0ABU8P2Q6</accession>
<gene>
    <name evidence="1" type="ORF">V5S76_03165</name>
</gene>
<evidence type="ECO:0000313" key="2">
    <source>
        <dbReference type="Proteomes" id="UP001372244"/>
    </source>
</evidence>
<sequence>MAGMNVKDTGVKQNTEMQAIGLNFERWQDAVEAAIASDRLAVTGEVRGGQLIQFTDPSGAQLNILAVEPFATFIGFNAVTQGFAHVEMVNDVLALLEIIDPFGTTIAQATANLAQGPLLADEPLQQWQQISLTAMGLDVRTYESAAAYEAAEGEFPALFESAGAKVISSGSGAEVPTPAATFAARVMESEWRTNELTGEKFAHLVMDGLFPFDLCLPAGGDELPAKDSIVAGTALLTASIEMPSGGCGDGAGCGCGSGGCGCGGH</sequence>
<name>A0ABU8P2Q6_9CORY</name>
<keyword evidence="2" id="KW-1185">Reference proteome</keyword>
<proteinExistence type="predicted"/>
<dbReference type="Proteomes" id="UP001372244">
    <property type="component" value="Unassembled WGS sequence"/>
</dbReference>
<evidence type="ECO:0000313" key="1">
    <source>
        <dbReference type="EMBL" id="MEJ4138120.1"/>
    </source>
</evidence>
<comment type="caution">
    <text evidence="1">The sequence shown here is derived from an EMBL/GenBank/DDBJ whole genome shotgun (WGS) entry which is preliminary data.</text>
</comment>